<dbReference type="GeneID" id="125780358"/>
<dbReference type="RefSeq" id="XP_049318595.1">
    <property type="nucleotide sequence ID" value="XM_049462638.1"/>
</dbReference>
<proteinExistence type="predicted"/>
<accession>A0ABM3KAV8</accession>
<evidence type="ECO:0000313" key="1">
    <source>
        <dbReference type="Proteomes" id="UP001652620"/>
    </source>
</evidence>
<keyword evidence="1" id="KW-1185">Reference proteome</keyword>
<sequence>MASIKKKINNFCATATQKWNKNQRCAKRFENNESLWLSNVTEFKISESDIANKRGRPHVGYSEGSARQKRKLASEVSSVQGHDTKLLVHAASISTYASKANDLNFVLKEAASSPSRATKMRKTLTSNDKKPLPLSPEEALLFLIENNLTKQQYINIRAMSKSRNCDIYPHYQKIQECKLQCRPDGLSVTESSAQIPLQSLVNHTATRILSYQEEVLMQIEELNDVRLVLSYGFDGSTGQSSLKQIFSSNTPESLDNSLFVTSIIPLKLITSHHETVWINRTPQSVRFCRPLKIEFIKETKEHILKEKNNLDMQIKNLEPLEYFLNGRKISVKYEFIMTLIDGKVLNVLTETKSSQSCPICSGNPKQFLSIKDLSSLVFQPKPNSLKYGISPLHAWIRCLEFVLNLSYRLHIKKWQIRNAEDKLLMQQRKSEIQQQFWEKMGLHVHKPKSNGSGSTNDGNTTRKAFSNLELFASITNVNIEFLKHLQVILIAISCNFELSVENLKSFCYRTAEIYFE</sequence>
<reference evidence="1" key="1">
    <citation type="submission" date="2025-05" db="UniProtKB">
        <authorList>
            <consortium name="RefSeq"/>
        </authorList>
    </citation>
    <scope>NUCLEOTIDE SEQUENCE [LARGE SCALE GENOMIC DNA]</scope>
</reference>
<gene>
    <name evidence="2" type="primary">LOC125780358</name>
</gene>
<organism evidence="1 2">
    <name type="scientific">Bactrocera dorsalis</name>
    <name type="common">Oriental fruit fly</name>
    <name type="synonym">Dacus dorsalis</name>
    <dbReference type="NCBI Taxonomy" id="27457"/>
    <lineage>
        <taxon>Eukaryota</taxon>
        <taxon>Metazoa</taxon>
        <taxon>Ecdysozoa</taxon>
        <taxon>Arthropoda</taxon>
        <taxon>Hexapoda</taxon>
        <taxon>Insecta</taxon>
        <taxon>Pterygota</taxon>
        <taxon>Neoptera</taxon>
        <taxon>Endopterygota</taxon>
        <taxon>Diptera</taxon>
        <taxon>Brachycera</taxon>
        <taxon>Muscomorpha</taxon>
        <taxon>Tephritoidea</taxon>
        <taxon>Tephritidae</taxon>
        <taxon>Bactrocera</taxon>
        <taxon>Bactrocera</taxon>
    </lineage>
</organism>
<name>A0ABM3KAV8_BACDO</name>
<protein>
    <submittedName>
        <fullName evidence="2">Uncharacterized protein LOC125780358</fullName>
    </submittedName>
</protein>
<dbReference type="Proteomes" id="UP001652620">
    <property type="component" value="Chromosome 1"/>
</dbReference>
<reference evidence="2" key="2">
    <citation type="submission" date="2025-08" db="UniProtKB">
        <authorList>
            <consortium name="RefSeq"/>
        </authorList>
    </citation>
    <scope>IDENTIFICATION</scope>
    <source>
        <tissue evidence="2">Adult</tissue>
    </source>
</reference>
<evidence type="ECO:0000313" key="2">
    <source>
        <dbReference type="RefSeq" id="XP_049318595.1"/>
    </source>
</evidence>